<gene>
    <name evidence="2" type="ORF">COV09_01450</name>
</gene>
<feature type="chain" id="PRO_5013621451" evidence="1">
    <location>
        <begin position="24"/>
        <end position="119"/>
    </location>
</feature>
<feature type="signal peptide" evidence="1">
    <location>
        <begin position="1"/>
        <end position="23"/>
    </location>
</feature>
<evidence type="ECO:0000256" key="1">
    <source>
        <dbReference type="SAM" id="SignalP"/>
    </source>
</evidence>
<dbReference type="Proteomes" id="UP000230906">
    <property type="component" value="Unassembled WGS sequence"/>
</dbReference>
<sequence>MNKFLILTILAASWLGLAAMSRAQSLPSAGQKLIGGQIEQVELCCNGLKIEVGDPNSGEFLFMPGKSTLYPYYNIFTPGAWVLGTASGQGVCQKLFSFPPCVKSDKVDGIIDIIGTSSL</sequence>
<accession>A0A2H0RG53</accession>
<name>A0A2H0RG53_9BACT</name>
<evidence type="ECO:0000313" key="3">
    <source>
        <dbReference type="Proteomes" id="UP000230906"/>
    </source>
</evidence>
<protein>
    <submittedName>
        <fullName evidence="2">Uncharacterized protein</fullName>
    </submittedName>
</protein>
<evidence type="ECO:0000313" key="2">
    <source>
        <dbReference type="EMBL" id="PIR45410.1"/>
    </source>
</evidence>
<keyword evidence="1" id="KW-0732">Signal</keyword>
<dbReference type="EMBL" id="PCYJ01000022">
    <property type="protein sequence ID" value="PIR45410.1"/>
    <property type="molecule type" value="Genomic_DNA"/>
</dbReference>
<dbReference type="AlphaFoldDB" id="A0A2H0RG53"/>
<proteinExistence type="predicted"/>
<comment type="caution">
    <text evidence="2">The sequence shown here is derived from an EMBL/GenBank/DDBJ whole genome shotgun (WGS) entry which is preliminary data.</text>
</comment>
<organism evidence="2 3">
    <name type="scientific">Candidatus Vogelbacteria bacterium CG10_big_fil_rev_8_21_14_0_10_50_13</name>
    <dbReference type="NCBI Taxonomy" id="1975044"/>
    <lineage>
        <taxon>Bacteria</taxon>
        <taxon>Candidatus Vogeliibacteriota</taxon>
    </lineage>
</organism>
<reference evidence="2 3" key="1">
    <citation type="submission" date="2017-09" db="EMBL/GenBank/DDBJ databases">
        <title>Depth-based differentiation of microbial function through sediment-hosted aquifers and enrichment of novel symbionts in the deep terrestrial subsurface.</title>
        <authorList>
            <person name="Probst A.J."/>
            <person name="Ladd B."/>
            <person name="Jarett J.K."/>
            <person name="Geller-Mcgrath D.E."/>
            <person name="Sieber C.M."/>
            <person name="Emerson J.B."/>
            <person name="Anantharaman K."/>
            <person name="Thomas B.C."/>
            <person name="Malmstrom R."/>
            <person name="Stieglmeier M."/>
            <person name="Klingl A."/>
            <person name="Woyke T."/>
            <person name="Ryan C.M."/>
            <person name="Banfield J.F."/>
        </authorList>
    </citation>
    <scope>NUCLEOTIDE SEQUENCE [LARGE SCALE GENOMIC DNA]</scope>
    <source>
        <strain evidence="2">CG10_big_fil_rev_8_21_14_0_10_50_13</strain>
    </source>
</reference>